<accession>A0A0C9W6C4</accession>
<evidence type="ECO:0000259" key="2">
    <source>
        <dbReference type="Pfam" id="PF20231"/>
    </source>
</evidence>
<feature type="domain" description="DUF6589" evidence="2">
    <location>
        <begin position="14"/>
        <end position="432"/>
    </location>
</feature>
<dbReference type="AlphaFoldDB" id="A0A0C9W6C4"/>
<feature type="compositionally biased region" description="Low complexity" evidence="1">
    <location>
        <begin position="266"/>
        <end position="283"/>
    </location>
</feature>
<dbReference type="Proteomes" id="UP000053820">
    <property type="component" value="Unassembled WGS sequence"/>
</dbReference>
<protein>
    <recommendedName>
        <fullName evidence="2">DUF6589 domain-containing protein</fullName>
    </recommendedName>
</protein>
<proteinExistence type="predicted"/>
<feature type="region of interest" description="Disordered" evidence="1">
    <location>
        <begin position="499"/>
        <end position="523"/>
    </location>
</feature>
<gene>
    <name evidence="3" type="ORF">HYDPIDRAFT_44852</name>
</gene>
<dbReference type="HOGENOM" id="CLU_039529_0_0_1"/>
<dbReference type="Pfam" id="PF20231">
    <property type="entry name" value="DUF6589"/>
    <property type="match status" value="1"/>
</dbReference>
<feature type="region of interest" description="Disordered" evidence="1">
    <location>
        <begin position="254"/>
        <end position="285"/>
    </location>
</feature>
<evidence type="ECO:0000313" key="3">
    <source>
        <dbReference type="EMBL" id="KIJ57647.1"/>
    </source>
</evidence>
<sequence>MRLRPILDRVTKASGLSFNVDVRPDANQMKSFDSHLRLHVINILLDSCPEFKHYKPRSDPLLRCGERRKMPKGYRTKQYPLRTSTIDESSVTGNIAVINDVYITQLKMSHEQLSDMAVPSINDQSTNARIRGAKALRTKDINPFTRLQCLQLGFGLFHLCMNLIWALLHVHRGSINQLGSLSYFFAVLDRTRLGCEHPDYHTLLATLLQILRGVILNAWKVDCGKLSLAEFAKSNPTPSELLNFSDKILRNHATPAYEPPKKKSKQASGSAATTPTITPAPETDNAHRNLRILTRDLLYVMELTQATADGDFGRIEDILGNLAMIFRGAGSNNYCSEILHFLFNLKKLWTPKFADIMRDNMLVNLTGLEGHCMPIDLNIEHLIRFLKRFFAAKGIYATWDRLGDISAVVDLLQHVQKRVGRALGIAYHGITHITPDTSAAVNQIAFKVGELGLHTFNPTRTEDGSVKPVVDTLASGEQKLKSATLATFNKKVKSMLAGKGLDGEEDEIPQVDFDLTHDDSDDD</sequence>
<feature type="compositionally biased region" description="Basic and acidic residues" evidence="1">
    <location>
        <begin position="514"/>
        <end position="523"/>
    </location>
</feature>
<reference evidence="3 4" key="1">
    <citation type="submission" date="2014-04" db="EMBL/GenBank/DDBJ databases">
        <title>Evolutionary Origins and Diversification of the Mycorrhizal Mutualists.</title>
        <authorList>
            <consortium name="DOE Joint Genome Institute"/>
            <consortium name="Mycorrhizal Genomics Consortium"/>
            <person name="Kohler A."/>
            <person name="Kuo A."/>
            <person name="Nagy L.G."/>
            <person name="Floudas D."/>
            <person name="Copeland A."/>
            <person name="Barry K.W."/>
            <person name="Cichocki N."/>
            <person name="Veneault-Fourrey C."/>
            <person name="LaButti K."/>
            <person name="Lindquist E.A."/>
            <person name="Lipzen A."/>
            <person name="Lundell T."/>
            <person name="Morin E."/>
            <person name="Murat C."/>
            <person name="Riley R."/>
            <person name="Ohm R."/>
            <person name="Sun H."/>
            <person name="Tunlid A."/>
            <person name="Henrissat B."/>
            <person name="Grigoriev I.V."/>
            <person name="Hibbett D.S."/>
            <person name="Martin F."/>
        </authorList>
    </citation>
    <scope>NUCLEOTIDE SEQUENCE [LARGE SCALE GENOMIC DNA]</scope>
    <source>
        <strain evidence="3 4">MD-312</strain>
    </source>
</reference>
<keyword evidence="4" id="KW-1185">Reference proteome</keyword>
<name>A0A0C9W6C4_9AGAM</name>
<dbReference type="OrthoDB" id="3040861at2759"/>
<evidence type="ECO:0000256" key="1">
    <source>
        <dbReference type="SAM" id="MobiDB-lite"/>
    </source>
</evidence>
<organism evidence="3 4">
    <name type="scientific">Hydnomerulius pinastri MD-312</name>
    <dbReference type="NCBI Taxonomy" id="994086"/>
    <lineage>
        <taxon>Eukaryota</taxon>
        <taxon>Fungi</taxon>
        <taxon>Dikarya</taxon>
        <taxon>Basidiomycota</taxon>
        <taxon>Agaricomycotina</taxon>
        <taxon>Agaricomycetes</taxon>
        <taxon>Agaricomycetidae</taxon>
        <taxon>Boletales</taxon>
        <taxon>Boletales incertae sedis</taxon>
        <taxon>Leucogyrophana</taxon>
    </lineage>
</organism>
<dbReference type="EMBL" id="KN840204">
    <property type="protein sequence ID" value="KIJ57647.1"/>
    <property type="molecule type" value="Genomic_DNA"/>
</dbReference>
<dbReference type="InterPro" id="IPR046496">
    <property type="entry name" value="DUF6589"/>
</dbReference>
<evidence type="ECO:0000313" key="4">
    <source>
        <dbReference type="Proteomes" id="UP000053820"/>
    </source>
</evidence>